<organism evidence="1 2">
    <name type="scientific">Petrolisthes cinctipes</name>
    <name type="common">Flat porcelain crab</name>
    <dbReference type="NCBI Taxonomy" id="88211"/>
    <lineage>
        <taxon>Eukaryota</taxon>
        <taxon>Metazoa</taxon>
        <taxon>Ecdysozoa</taxon>
        <taxon>Arthropoda</taxon>
        <taxon>Crustacea</taxon>
        <taxon>Multicrustacea</taxon>
        <taxon>Malacostraca</taxon>
        <taxon>Eumalacostraca</taxon>
        <taxon>Eucarida</taxon>
        <taxon>Decapoda</taxon>
        <taxon>Pleocyemata</taxon>
        <taxon>Anomura</taxon>
        <taxon>Galatheoidea</taxon>
        <taxon>Porcellanidae</taxon>
        <taxon>Petrolisthes</taxon>
    </lineage>
</organism>
<keyword evidence="2" id="KW-1185">Reference proteome</keyword>
<sequence length="198" mass="22430">MSLERAHRVGQRSGQRPRPIIALFSRFCGSEMVMRIPGELVSESGVVERGVRQWGGVWAGTLLPLLLHRLRLLLLLISIYGLYLKALNVVACVTEQTRLAWVGWQCMTLGACLTDHCQWSTLAANRQVWRHMTHQAVYAFEDSRRASLKNKRQRRKNQETPAPSLDQNFTCSRCGRTCLSRIGLVSHVHACSRRGPLP</sequence>
<dbReference type="AlphaFoldDB" id="A0AAE1G1D8"/>
<protein>
    <submittedName>
        <fullName evidence="1">Uncharacterized protein</fullName>
    </submittedName>
</protein>
<evidence type="ECO:0000313" key="1">
    <source>
        <dbReference type="EMBL" id="KAK3884504.1"/>
    </source>
</evidence>
<comment type="caution">
    <text evidence="1">The sequence shown here is derived from an EMBL/GenBank/DDBJ whole genome shotgun (WGS) entry which is preliminary data.</text>
</comment>
<evidence type="ECO:0000313" key="2">
    <source>
        <dbReference type="Proteomes" id="UP001286313"/>
    </source>
</evidence>
<reference evidence="1" key="1">
    <citation type="submission" date="2023-10" db="EMBL/GenBank/DDBJ databases">
        <title>Genome assemblies of two species of porcelain crab, Petrolisthes cinctipes and Petrolisthes manimaculis (Anomura: Porcellanidae).</title>
        <authorList>
            <person name="Angst P."/>
        </authorList>
    </citation>
    <scope>NUCLEOTIDE SEQUENCE</scope>
    <source>
        <strain evidence="1">PB745_01</strain>
        <tissue evidence="1">Gill</tissue>
    </source>
</reference>
<name>A0AAE1G1D8_PETCI</name>
<gene>
    <name evidence="1" type="ORF">Pcinc_011221</name>
</gene>
<dbReference type="EMBL" id="JAWQEG010000878">
    <property type="protein sequence ID" value="KAK3884504.1"/>
    <property type="molecule type" value="Genomic_DNA"/>
</dbReference>
<accession>A0AAE1G1D8</accession>
<dbReference type="Proteomes" id="UP001286313">
    <property type="component" value="Unassembled WGS sequence"/>
</dbReference>
<proteinExistence type="predicted"/>